<dbReference type="CDD" id="cd17393">
    <property type="entry name" value="MFS_MosC_like"/>
    <property type="match status" value="1"/>
</dbReference>
<reference evidence="7 8" key="1">
    <citation type="submission" date="2016-10" db="EMBL/GenBank/DDBJ databases">
        <authorList>
            <person name="de Groot N.N."/>
        </authorList>
    </citation>
    <scope>NUCLEOTIDE SEQUENCE [LARGE SCALE GENOMIC DNA]</scope>
    <source>
        <strain evidence="7 8">DSM 1041</strain>
    </source>
</reference>
<keyword evidence="4 5" id="KW-0472">Membrane</keyword>
<accession>A0A1H6Z873</accession>
<evidence type="ECO:0000259" key="6">
    <source>
        <dbReference type="PROSITE" id="PS50850"/>
    </source>
</evidence>
<evidence type="ECO:0000256" key="2">
    <source>
        <dbReference type="ARBA" id="ARBA00022692"/>
    </source>
</evidence>
<organism evidence="7 8">
    <name type="scientific">Azotobacter beijerinckii</name>
    <dbReference type="NCBI Taxonomy" id="170623"/>
    <lineage>
        <taxon>Bacteria</taxon>
        <taxon>Pseudomonadati</taxon>
        <taxon>Pseudomonadota</taxon>
        <taxon>Gammaproteobacteria</taxon>
        <taxon>Pseudomonadales</taxon>
        <taxon>Pseudomonadaceae</taxon>
        <taxon>Azotobacter</taxon>
    </lineage>
</organism>
<dbReference type="PANTHER" id="PTHR23514">
    <property type="entry name" value="BYPASS OF STOP CODON PROTEIN 6"/>
    <property type="match status" value="1"/>
</dbReference>
<dbReference type="PROSITE" id="PS50850">
    <property type="entry name" value="MFS"/>
    <property type="match status" value="1"/>
</dbReference>
<dbReference type="GO" id="GO:0016020">
    <property type="term" value="C:membrane"/>
    <property type="evidence" value="ECO:0007669"/>
    <property type="project" value="UniProtKB-SubCell"/>
</dbReference>
<dbReference type="InterPro" id="IPR020846">
    <property type="entry name" value="MFS_dom"/>
</dbReference>
<feature type="transmembrane region" description="Helical" evidence="5">
    <location>
        <begin position="171"/>
        <end position="192"/>
    </location>
</feature>
<comment type="subcellular location">
    <subcellularLocation>
        <location evidence="1">Membrane</location>
        <topology evidence="1">Multi-pass membrane protein</topology>
    </subcellularLocation>
</comment>
<dbReference type="Pfam" id="PF07690">
    <property type="entry name" value="MFS_1"/>
    <property type="match status" value="1"/>
</dbReference>
<feature type="domain" description="Major facilitator superfamily (MFS) profile" evidence="6">
    <location>
        <begin position="213"/>
        <end position="387"/>
    </location>
</feature>
<sequence>MNINLSRPHAGSNLREQHATRSIFFIAGLGMASWAPLIPFAKSRLNIDDGTLGLLLFCIAAGSMLVMPFTGRLIAKLGCRTLILACALIFCFDLPFMMYVTSPVEIGVALLIFGAVNGLLDVSMNAQAVIVERESGQARMSGFHGFYSLGSIAGAGGVSLLLWVGVMPLHAILLIVLLIALIVMQASGHLLAKRPQEAGESGGTLQALSHPGPLFIALLCFFIFLIEGAMLDWSAVFLHTERGMEKSQAGFGYTFYSIAVALGRLYGDRLVNAIGRQRMLMLGGFCAAAGLLLIVSVDLTGVSLAGFILAGIGLSNIVPILFTAAGNQPDVPSNFALSAVTLIGYAGLLSGPALIGFVARQFSLTAAFSAGVVILLLVGSSARRITR</sequence>
<protein>
    <submittedName>
        <fullName evidence="7">Fucose permease</fullName>
    </submittedName>
</protein>
<evidence type="ECO:0000256" key="4">
    <source>
        <dbReference type="ARBA" id="ARBA00023136"/>
    </source>
</evidence>
<feature type="transmembrane region" description="Helical" evidence="5">
    <location>
        <begin position="52"/>
        <end position="70"/>
    </location>
</feature>
<name>A0A1H6Z873_9GAMM</name>
<dbReference type="Gene3D" id="1.20.1250.20">
    <property type="entry name" value="MFS general substrate transporter like domains"/>
    <property type="match status" value="2"/>
</dbReference>
<feature type="transmembrane region" description="Helical" evidence="5">
    <location>
        <begin position="106"/>
        <end position="124"/>
    </location>
</feature>
<dbReference type="EMBL" id="FNYO01000114">
    <property type="protein sequence ID" value="SEJ45740.1"/>
    <property type="molecule type" value="Genomic_DNA"/>
</dbReference>
<feature type="transmembrane region" description="Helical" evidence="5">
    <location>
        <begin position="145"/>
        <end position="165"/>
    </location>
</feature>
<proteinExistence type="predicted"/>
<feature type="transmembrane region" description="Helical" evidence="5">
    <location>
        <begin position="213"/>
        <end position="238"/>
    </location>
</feature>
<dbReference type="InterPro" id="IPR011701">
    <property type="entry name" value="MFS"/>
</dbReference>
<gene>
    <name evidence="7" type="ORF">SAMN04244579_04463</name>
</gene>
<feature type="transmembrane region" description="Helical" evidence="5">
    <location>
        <begin position="279"/>
        <end position="297"/>
    </location>
</feature>
<evidence type="ECO:0000313" key="8">
    <source>
        <dbReference type="Proteomes" id="UP000199005"/>
    </source>
</evidence>
<feature type="transmembrane region" description="Helical" evidence="5">
    <location>
        <begin position="21"/>
        <end position="40"/>
    </location>
</feature>
<dbReference type="PANTHER" id="PTHR23514:SF13">
    <property type="entry name" value="INNER MEMBRANE PROTEIN YBJJ"/>
    <property type="match status" value="1"/>
</dbReference>
<feature type="transmembrane region" description="Helical" evidence="5">
    <location>
        <begin position="335"/>
        <end position="355"/>
    </location>
</feature>
<dbReference type="InterPro" id="IPR036259">
    <property type="entry name" value="MFS_trans_sf"/>
</dbReference>
<dbReference type="AlphaFoldDB" id="A0A1H6Z873"/>
<dbReference type="SUPFAM" id="SSF103473">
    <property type="entry name" value="MFS general substrate transporter"/>
    <property type="match status" value="1"/>
</dbReference>
<dbReference type="Proteomes" id="UP000199005">
    <property type="component" value="Unassembled WGS sequence"/>
</dbReference>
<dbReference type="InterPro" id="IPR051788">
    <property type="entry name" value="MFS_Transporter"/>
</dbReference>
<feature type="transmembrane region" description="Helical" evidence="5">
    <location>
        <begin position="82"/>
        <end position="100"/>
    </location>
</feature>
<evidence type="ECO:0000313" key="7">
    <source>
        <dbReference type="EMBL" id="SEJ45740.1"/>
    </source>
</evidence>
<evidence type="ECO:0000256" key="1">
    <source>
        <dbReference type="ARBA" id="ARBA00004141"/>
    </source>
</evidence>
<keyword evidence="2 5" id="KW-0812">Transmembrane</keyword>
<keyword evidence="3 5" id="KW-1133">Transmembrane helix</keyword>
<evidence type="ECO:0000256" key="3">
    <source>
        <dbReference type="ARBA" id="ARBA00022989"/>
    </source>
</evidence>
<dbReference type="STRING" id="170623.SAMN04244579_04463"/>
<feature type="transmembrane region" description="Helical" evidence="5">
    <location>
        <begin position="303"/>
        <end position="323"/>
    </location>
</feature>
<feature type="transmembrane region" description="Helical" evidence="5">
    <location>
        <begin position="361"/>
        <end position="379"/>
    </location>
</feature>
<evidence type="ECO:0000256" key="5">
    <source>
        <dbReference type="SAM" id="Phobius"/>
    </source>
</evidence>
<dbReference type="GO" id="GO:0022857">
    <property type="term" value="F:transmembrane transporter activity"/>
    <property type="evidence" value="ECO:0007669"/>
    <property type="project" value="InterPro"/>
</dbReference>
<feature type="transmembrane region" description="Helical" evidence="5">
    <location>
        <begin position="250"/>
        <end position="267"/>
    </location>
</feature>